<evidence type="ECO:0000313" key="4">
    <source>
        <dbReference type="EMBL" id="CAF4200838.1"/>
    </source>
</evidence>
<reference evidence="3" key="1">
    <citation type="submission" date="2021-02" db="EMBL/GenBank/DDBJ databases">
        <authorList>
            <person name="Nowell W R."/>
        </authorList>
    </citation>
    <scope>NUCLEOTIDE SEQUENCE</scope>
</reference>
<feature type="compositionally biased region" description="Polar residues" evidence="1">
    <location>
        <begin position="50"/>
        <end position="63"/>
    </location>
</feature>
<keyword evidence="6" id="KW-1185">Reference proteome</keyword>
<dbReference type="EMBL" id="CAJNOK010025697">
    <property type="protein sequence ID" value="CAF1393346.1"/>
    <property type="molecule type" value="Genomic_DNA"/>
</dbReference>
<sequence length="63" mass="7197">MIKLNSGQKDEPSKKYLNYSKRLRHLITHPHPTLLQQLHGLPSEKKEYDSASSCGKSETFSRG</sequence>
<accession>A0A815UUC9</accession>
<dbReference type="Proteomes" id="UP000681722">
    <property type="component" value="Unassembled WGS sequence"/>
</dbReference>
<protein>
    <submittedName>
        <fullName evidence="3">Uncharacterized protein</fullName>
    </submittedName>
</protein>
<evidence type="ECO:0000313" key="3">
    <source>
        <dbReference type="EMBL" id="CAF1520760.1"/>
    </source>
</evidence>
<evidence type="ECO:0000313" key="2">
    <source>
        <dbReference type="EMBL" id="CAF1393346.1"/>
    </source>
</evidence>
<feature type="region of interest" description="Disordered" evidence="1">
    <location>
        <begin position="41"/>
        <end position="63"/>
    </location>
</feature>
<gene>
    <name evidence="3" type="ORF">GPM918_LOCUS37544</name>
    <name evidence="2" type="ORF">OVA965_LOCUS32684</name>
    <name evidence="5" type="ORF">SRO942_LOCUS38313</name>
    <name evidence="4" type="ORF">TMI583_LOCUS33548</name>
</gene>
<dbReference type="EMBL" id="CAJOBA010047405">
    <property type="protein sequence ID" value="CAF4200838.1"/>
    <property type="molecule type" value="Genomic_DNA"/>
</dbReference>
<organism evidence="3 6">
    <name type="scientific">Didymodactylos carnosus</name>
    <dbReference type="NCBI Taxonomy" id="1234261"/>
    <lineage>
        <taxon>Eukaryota</taxon>
        <taxon>Metazoa</taxon>
        <taxon>Spiralia</taxon>
        <taxon>Gnathifera</taxon>
        <taxon>Rotifera</taxon>
        <taxon>Eurotatoria</taxon>
        <taxon>Bdelloidea</taxon>
        <taxon>Philodinida</taxon>
        <taxon>Philodinidae</taxon>
        <taxon>Didymodactylos</taxon>
    </lineage>
</organism>
<evidence type="ECO:0000313" key="5">
    <source>
        <dbReference type="EMBL" id="CAF4380184.1"/>
    </source>
</evidence>
<evidence type="ECO:0000313" key="6">
    <source>
        <dbReference type="Proteomes" id="UP000663829"/>
    </source>
</evidence>
<proteinExistence type="predicted"/>
<dbReference type="Proteomes" id="UP000663829">
    <property type="component" value="Unassembled WGS sequence"/>
</dbReference>
<dbReference type="EMBL" id="CAJNOQ010023858">
    <property type="protein sequence ID" value="CAF1520760.1"/>
    <property type="molecule type" value="Genomic_DNA"/>
</dbReference>
<dbReference type="EMBL" id="CAJOBC010089411">
    <property type="protein sequence ID" value="CAF4380184.1"/>
    <property type="molecule type" value="Genomic_DNA"/>
</dbReference>
<name>A0A815UUC9_9BILA</name>
<dbReference type="Proteomes" id="UP000682733">
    <property type="component" value="Unassembled WGS sequence"/>
</dbReference>
<evidence type="ECO:0000256" key="1">
    <source>
        <dbReference type="SAM" id="MobiDB-lite"/>
    </source>
</evidence>
<dbReference type="Proteomes" id="UP000677228">
    <property type="component" value="Unassembled WGS sequence"/>
</dbReference>
<comment type="caution">
    <text evidence="3">The sequence shown here is derived from an EMBL/GenBank/DDBJ whole genome shotgun (WGS) entry which is preliminary data.</text>
</comment>
<feature type="non-terminal residue" evidence="3">
    <location>
        <position position="63"/>
    </location>
</feature>
<dbReference type="AlphaFoldDB" id="A0A815UUC9"/>